<comment type="caution">
    <text evidence="1">The sequence shown here is derived from an EMBL/GenBank/DDBJ whole genome shotgun (WGS) entry which is preliminary data.</text>
</comment>
<evidence type="ECO:0000313" key="2">
    <source>
        <dbReference type="Proteomes" id="UP000324800"/>
    </source>
</evidence>
<name>A0A5J4UVE1_9EUKA</name>
<gene>
    <name evidence="1" type="ORF">EZS28_030248</name>
</gene>
<dbReference type="AlphaFoldDB" id="A0A5J4UVE1"/>
<sequence>NKPWGMWIPQTRFYKDHLLDQKRHSAFDSSNTRSPHHIMWRRRLMMHRAKKTGRFALFLFRNLLLEKEHLLSSELNIAETRDQTLSSSGIGGKTALIAQIGDLIKSREFIMTGLFLQTPRTNKAYKKIFQMELIEIIIETASEKLVKCWNLTFLVPKQDNGQRKVMDASQLNDEILLLHYQMLGVKDVKMIIQLMNCMTKLDLKIKIAPIESLRTSKSLSSIRSGMYAIDIWEYRLNDLETTNFSFEGIIRTVQSDNLAQEMRAGTEIRDKVLRLDLELSNNGTLYAERSKINEPKLAQEINKDNFSTDTSCERTGMVRNDEITDRFQLQMQPSRLESDSEIENGRSFSCIGPLQNGGSEIDRQQEGNGNHFLRFSIFRNTLRTIGNEGNSDKIGQFFDKIQSEKVEDSSTTNIWTQESIQHNSTFGFISIDSVLSRSDQLHCRFSTQIGQLGKLQYIPTTCVNPISLVEPRANSGSIRKPIQCDSTSLCINRPEGLKCAMDRSIYPYMRVQNPLNPPIFPYDILDFNDIQTILNSNNCGGTLVARQTLVHNTATRKLKIDYSWSIEPNPDSGSEYDSETSKPSTRQFQDAVALSKHAQTLLIGGQKFQSIQRYNYAIAPQMTG</sequence>
<proteinExistence type="predicted"/>
<feature type="non-terminal residue" evidence="1">
    <location>
        <position position="1"/>
    </location>
</feature>
<accession>A0A5J4UVE1</accession>
<protein>
    <submittedName>
        <fullName evidence="1">Uncharacterized protein</fullName>
    </submittedName>
</protein>
<dbReference type="Proteomes" id="UP000324800">
    <property type="component" value="Unassembled WGS sequence"/>
</dbReference>
<evidence type="ECO:0000313" key="1">
    <source>
        <dbReference type="EMBL" id="KAA6374224.1"/>
    </source>
</evidence>
<dbReference type="EMBL" id="SNRW01012137">
    <property type="protein sequence ID" value="KAA6374224.1"/>
    <property type="molecule type" value="Genomic_DNA"/>
</dbReference>
<dbReference type="OrthoDB" id="420169at2759"/>
<reference evidence="1 2" key="1">
    <citation type="submission" date="2019-03" db="EMBL/GenBank/DDBJ databases">
        <title>Single cell metagenomics reveals metabolic interactions within the superorganism composed of flagellate Streblomastix strix and complex community of Bacteroidetes bacteria on its surface.</title>
        <authorList>
            <person name="Treitli S.C."/>
            <person name="Kolisko M."/>
            <person name="Husnik F."/>
            <person name="Keeling P."/>
            <person name="Hampl V."/>
        </authorList>
    </citation>
    <scope>NUCLEOTIDE SEQUENCE [LARGE SCALE GENOMIC DNA]</scope>
    <source>
        <strain evidence="1">ST1C</strain>
    </source>
</reference>
<organism evidence="1 2">
    <name type="scientific">Streblomastix strix</name>
    <dbReference type="NCBI Taxonomy" id="222440"/>
    <lineage>
        <taxon>Eukaryota</taxon>
        <taxon>Metamonada</taxon>
        <taxon>Preaxostyla</taxon>
        <taxon>Oxymonadida</taxon>
        <taxon>Streblomastigidae</taxon>
        <taxon>Streblomastix</taxon>
    </lineage>
</organism>